<keyword evidence="2" id="KW-1185">Reference proteome</keyword>
<reference evidence="1 2" key="1">
    <citation type="journal article" date="2021" name="Elife">
        <title>Chloroplast acquisition without the gene transfer in kleptoplastic sea slugs, Plakobranchus ocellatus.</title>
        <authorList>
            <person name="Maeda T."/>
            <person name="Takahashi S."/>
            <person name="Yoshida T."/>
            <person name="Shimamura S."/>
            <person name="Takaki Y."/>
            <person name="Nagai Y."/>
            <person name="Toyoda A."/>
            <person name="Suzuki Y."/>
            <person name="Arimoto A."/>
            <person name="Ishii H."/>
            <person name="Satoh N."/>
            <person name="Nishiyama T."/>
            <person name="Hasebe M."/>
            <person name="Maruyama T."/>
            <person name="Minagawa J."/>
            <person name="Obokata J."/>
            <person name="Shigenobu S."/>
        </authorList>
    </citation>
    <scope>NUCLEOTIDE SEQUENCE [LARGE SCALE GENOMIC DNA]</scope>
</reference>
<evidence type="ECO:0000313" key="2">
    <source>
        <dbReference type="Proteomes" id="UP000735302"/>
    </source>
</evidence>
<dbReference type="Proteomes" id="UP000735302">
    <property type="component" value="Unassembled WGS sequence"/>
</dbReference>
<proteinExistence type="predicted"/>
<name>A0AAV3XUE6_9GAST</name>
<dbReference type="AlphaFoldDB" id="A0AAV3XUE6"/>
<dbReference type="EMBL" id="BLXT01000029">
    <property type="protein sequence ID" value="GFN73796.1"/>
    <property type="molecule type" value="Genomic_DNA"/>
</dbReference>
<sequence length="100" mass="11609">MLHTAACGITIYNDNYKGVGGDDDKIGQQFKVRLELKKNSISRILQRARRYHNQYQLSLTTHPHQKRAKRGVFCHQPGTVPDYHSRRLTTLAPRPVWAWP</sequence>
<organism evidence="1 2">
    <name type="scientific">Plakobranchus ocellatus</name>
    <dbReference type="NCBI Taxonomy" id="259542"/>
    <lineage>
        <taxon>Eukaryota</taxon>
        <taxon>Metazoa</taxon>
        <taxon>Spiralia</taxon>
        <taxon>Lophotrochozoa</taxon>
        <taxon>Mollusca</taxon>
        <taxon>Gastropoda</taxon>
        <taxon>Heterobranchia</taxon>
        <taxon>Euthyneura</taxon>
        <taxon>Panpulmonata</taxon>
        <taxon>Sacoglossa</taxon>
        <taxon>Placobranchoidea</taxon>
        <taxon>Plakobranchidae</taxon>
        <taxon>Plakobranchus</taxon>
    </lineage>
</organism>
<accession>A0AAV3XUE6</accession>
<protein>
    <submittedName>
        <fullName evidence="1">Uncharacterized protein</fullName>
    </submittedName>
</protein>
<evidence type="ECO:0000313" key="1">
    <source>
        <dbReference type="EMBL" id="GFN73796.1"/>
    </source>
</evidence>
<comment type="caution">
    <text evidence="1">The sequence shown here is derived from an EMBL/GenBank/DDBJ whole genome shotgun (WGS) entry which is preliminary data.</text>
</comment>
<gene>
    <name evidence="1" type="ORF">PoB_000030200</name>
</gene>